<protein>
    <submittedName>
        <fullName evidence="1">Uncharacterized protein</fullName>
    </submittedName>
</protein>
<evidence type="ECO:0000313" key="1">
    <source>
        <dbReference type="EMBL" id="KAG6788518.1"/>
    </source>
</evidence>
<name>A0A8X8AFE3_POPTO</name>
<accession>A0A8X8AFE3</accession>
<gene>
    <name evidence="1" type="ORF">POTOM_004585</name>
</gene>
<sequence length="81" mass="9024">MKDASGHCRKERGCLAAVQNCRKEASRGTSSEELLLAALFQKYIALETFTEVLFCSQSGILKETFFCSSLELVLYVRARGI</sequence>
<organism evidence="1 2">
    <name type="scientific">Populus tomentosa</name>
    <name type="common">Chinese white poplar</name>
    <dbReference type="NCBI Taxonomy" id="118781"/>
    <lineage>
        <taxon>Eukaryota</taxon>
        <taxon>Viridiplantae</taxon>
        <taxon>Streptophyta</taxon>
        <taxon>Embryophyta</taxon>
        <taxon>Tracheophyta</taxon>
        <taxon>Spermatophyta</taxon>
        <taxon>Magnoliopsida</taxon>
        <taxon>eudicotyledons</taxon>
        <taxon>Gunneridae</taxon>
        <taxon>Pentapetalae</taxon>
        <taxon>rosids</taxon>
        <taxon>fabids</taxon>
        <taxon>Malpighiales</taxon>
        <taxon>Salicaceae</taxon>
        <taxon>Saliceae</taxon>
        <taxon>Populus</taxon>
    </lineage>
</organism>
<proteinExistence type="predicted"/>
<dbReference type="AlphaFoldDB" id="A0A8X8AFE3"/>
<dbReference type="EMBL" id="JAAWWB010000002">
    <property type="protein sequence ID" value="KAG6788518.1"/>
    <property type="molecule type" value="Genomic_DNA"/>
</dbReference>
<keyword evidence="2" id="KW-1185">Reference proteome</keyword>
<dbReference type="Proteomes" id="UP000886885">
    <property type="component" value="Chromosome 1D"/>
</dbReference>
<comment type="caution">
    <text evidence="1">The sequence shown here is derived from an EMBL/GenBank/DDBJ whole genome shotgun (WGS) entry which is preliminary data.</text>
</comment>
<evidence type="ECO:0000313" key="2">
    <source>
        <dbReference type="Proteomes" id="UP000886885"/>
    </source>
</evidence>
<reference evidence="1" key="1">
    <citation type="journal article" date="2020" name="bioRxiv">
        <title>Hybrid origin of Populus tomentosa Carr. identified through genome sequencing and phylogenomic analysis.</title>
        <authorList>
            <person name="An X."/>
            <person name="Gao K."/>
            <person name="Chen Z."/>
            <person name="Li J."/>
            <person name="Yang X."/>
            <person name="Yang X."/>
            <person name="Zhou J."/>
            <person name="Guo T."/>
            <person name="Zhao T."/>
            <person name="Huang S."/>
            <person name="Miao D."/>
            <person name="Khan W.U."/>
            <person name="Rao P."/>
            <person name="Ye M."/>
            <person name="Lei B."/>
            <person name="Liao W."/>
            <person name="Wang J."/>
            <person name="Ji L."/>
            <person name="Li Y."/>
            <person name="Guo B."/>
            <person name="Mustafa N.S."/>
            <person name="Li S."/>
            <person name="Yun Q."/>
            <person name="Keller S.R."/>
            <person name="Mao J."/>
            <person name="Zhang R."/>
            <person name="Strauss S.H."/>
        </authorList>
    </citation>
    <scope>NUCLEOTIDE SEQUENCE</scope>
    <source>
        <strain evidence="1">GM15</strain>
        <tissue evidence="1">Leaf</tissue>
    </source>
</reference>